<evidence type="ECO:0000256" key="4">
    <source>
        <dbReference type="PIRNR" id="PIRNR036492"/>
    </source>
</evidence>
<dbReference type="InterPro" id="IPR015590">
    <property type="entry name" value="Aldehyde_DH_dom"/>
</dbReference>
<dbReference type="FunFam" id="3.40.309.10:FF:000003">
    <property type="entry name" value="Aldehyde dehydrogenase"/>
    <property type="match status" value="1"/>
</dbReference>
<protein>
    <recommendedName>
        <fullName evidence="4">Aldehyde dehydrogenase</fullName>
    </recommendedName>
</protein>
<evidence type="ECO:0000259" key="7">
    <source>
        <dbReference type="Pfam" id="PF00171"/>
    </source>
</evidence>
<comment type="similarity">
    <text evidence="1 4 6">Belongs to the aldehyde dehydrogenase family.</text>
</comment>
<evidence type="ECO:0000256" key="2">
    <source>
        <dbReference type="ARBA" id="ARBA00023002"/>
    </source>
</evidence>
<dbReference type="PROSITE" id="PS00070">
    <property type="entry name" value="ALDEHYDE_DEHYDR_CYS"/>
    <property type="match status" value="1"/>
</dbReference>
<name>A0AAW4N015_9FIRM</name>
<dbReference type="InterPro" id="IPR016160">
    <property type="entry name" value="Ald_DH_CS_CYS"/>
</dbReference>
<evidence type="ECO:0000256" key="1">
    <source>
        <dbReference type="ARBA" id="ARBA00009986"/>
    </source>
</evidence>
<dbReference type="GO" id="GO:0004029">
    <property type="term" value="F:aldehyde dehydrogenase (NAD+) activity"/>
    <property type="evidence" value="ECO:0007669"/>
    <property type="project" value="TreeGrafter"/>
</dbReference>
<dbReference type="EMBL" id="JAHOEF010000078">
    <property type="protein sequence ID" value="MBV3383457.1"/>
    <property type="molecule type" value="Genomic_DNA"/>
</dbReference>
<dbReference type="PANTHER" id="PTHR43570">
    <property type="entry name" value="ALDEHYDE DEHYDROGENASE"/>
    <property type="match status" value="1"/>
</dbReference>
<dbReference type="PANTHER" id="PTHR43570:SF16">
    <property type="entry name" value="ALDEHYDE DEHYDROGENASE TYPE III, ISOFORM Q"/>
    <property type="match status" value="1"/>
</dbReference>
<evidence type="ECO:0000256" key="3">
    <source>
        <dbReference type="ARBA" id="ARBA00023027"/>
    </source>
</evidence>
<dbReference type="AlphaFoldDB" id="A0AAW4N015"/>
<accession>A0AAW4N015</accession>
<dbReference type="FunFam" id="3.40.605.10:FF:000004">
    <property type="entry name" value="Aldehyde dehydrogenase"/>
    <property type="match status" value="1"/>
</dbReference>
<feature type="active site" evidence="5">
    <location>
        <position position="209"/>
    </location>
</feature>
<proteinExistence type="inferred from homology"/>
<evidence type="ECO:0000256" key="6">
    <source>
        <dbReference type="RuleBase" id="RU003345"/>
    </source>
</evidence>
<keyword evidence="3" id="KW-0520">NAD</keyword>
<dbReference type="GO" id="GO:0005737">
    <property type="term" value="C:cytoplasm"/>
    <property type="evidence" value="ECO:0007669"/>
    <property type="project" value="TreeGrafter"/>
</dbReference>
<evidence type="ECO:0000313" key="8">
    <source>
        <dbReference type="EMBL" id="MBV3383457.1"/>
    </source>
</evidence>
<dbReference type="InterPro" id="IPR012394">
    <property type="entry name" value="Aldehyde_DH_NAD(P)"/>
</dbReference>
<evidence type="ECO:0000256" key="5">
    <source>
        <dbReference type="PROSITE-ProRule" id="PRU10007"/>
    </source>
</evidence>
<keyword evidence="11" id="KW-1185">Reference proteome</keyword>
<dbReference type="Proteomes" id="UP001196408">
    <property type="component" value="Unassembled WGS sequence"/>
</dbReference>
<reference evidence="8 11" key="1">
    <citation type="submission" date="2021-06" db="EMBL/GenBank/DDBJ databases">
        <title>Collection of gut derived symbiotic bacterial strains cultured from healthy donors.</title>
        <authorList>
            <person name="Lin H."/>
            <person name="Littmann E."/>
            <person name="Pamer E.G."/>
        </authorList>
    </citation>
    <scope>NUCLEOTIDE SEQUENCE</scope>
    <source>
        <strain evidence="9 11">MSK.21.70</strain>
        <strain evidence="8">MSK.21.82</strain>
    </source>
</reference>
<dbReference type="GO" id="GO:0006081">
    <property type="term" value="P:aldehyde metabolic process"/>
    <property type="evidence" value="ECO:0007669"/>
    <property type="project" value="InterPro"/>
</dbReference>
<comment type="caution">
    <text evidence="8">The sequence shown here is derived from an EMBL/GenBank/DDBJ whole genome shotgun (WGS) entry which is preliminary data.</text>
</comment>
<evidence type="ECO:0000313" key="9">
    <source>
        <dbReference type="EMBL" id="MBV3393492.1"/>
    </source>
</evidence>
<dbReference type="Pfam" id="PF00171">
    <property type="entry name" value="Aldedh"/>
    <property type="match status" value="1"/>
</dbReference>
<organism evidence="8 10">
    <name type="scientific">Catenibacterium mitsuokai</name>
    <dbReference type="NCBI Taxonomy" id="100886"/>
    <lineage>
        <taxon>Bacteria</taxon>
        <taxon>Bacillati</taxon>
        <taxon>Bacillota</taxon>
        <taxon>Erysipelotrichia</taxon>
        <taxon>Erysipelotrichales</taxon>
        <taxon>Coprobacillaceae</taxon>
        <taxon>Catenibacterium</taxon>
    </lineage>
</organism>
<evidence type="ECO:0000313" key="10">
    <source>
        <dbReference type="Proteomes" id="UP001196408"/>
    </source>
</evidence>
<dbReference type="EMBL" id="JAHOEL010000078">
    <property type="protein sequence ID" value="MBV3393492.1"/>
    <property type="molecule type" value="Genomic_DNA"/>
</dbReference>
<dbReference type="RefSeq" id="WP_217748139.1">
    <property type="nucleotide sequence ID" value="NZ_JAHOEB010000079.1"/>
</dbReference>
<keyword evidence="2 4" id="KW-0560">Oxidoreductase</keyword>
<feature type="domain" description="Aldehyde dehydrogenase" evidence="7">
    <location>
        <begin position="3"/>
        <end position="427"/>
    </location>
</feature>
<dbReference type="PROSITE" id="PS00687">
    <property type="entry name" value="ALDEHYDE_DEHYDR_GLU"/>
    <property type="match status" value="1"/>
</dbReference>
<evidence type="ECO:0000313" key="11">
    <source>
        <dbReference type="Proteomes" id="UP001197492"/>
    </source>
</evidence>
<gene>
    <name evidence="8" type="ORF">KSV97_09590</name>
    <name evidence="9" type="ORF">KSW06_09580</name>
</gene>
<dbReference type="PIRSF" id="PIRSF036492">
    <property type="entry name" value="ALDH"/>
    <property type="match status" value="1"/>
</dbReference>
<sequence length="456" mass="51924">MDLEKIFNDQKTYYDTLMTRDVSLRIDAIKRVKLWIKDHMDLIEDALEKDLGKSRGESYMTEIGLTLEACTYTLKNIKKWVKKEKVKTPLHQFFSRSYTIYEPYGVTLIISPWNYPFLLAIEPLIGTIAAGNCAIVKPSEQTPHTSAIVAQLIDTCFDKGHAYCAEGGLEISKELVDLPFDYIFFTGGKKAGKEIYMKAAETLTPVTLELGGKSPAILTDMIPMEIAAKRIIFGKFLNAGQTCIAPDYILIKDSMKAAFIDYASEYIKKFFGEHPLESENLCKIINKDQFDRLKKLLENQDILIGGEVDEEHLKIAPTIVNDVDFDNPLMEEEIFGPILPLVEYNRIEEAIQYINSHDKPLALYLFSNDSYHANKILDLCSFGDACINDTVSHFATNTLPFGGVGASGIGYYHGKFTFETFSHRRSVLHKSTRIDLPFRYYPLTDDKMKWIKRFLK</sequence>
<dbReference type="Proteomes" id="UP001197492">
    <property type="component" value="Unassembled WGS sequence"/>
</dbReference>
<dbReference type="InterPro" id="IPR029510">
    <property type="entry name" value="Ald_DH_CS_GLU"/>
</dbReference>